<keyword evidence="2 5" id="KW-0238">DNA-binding</keyword>
<keyword evidence="10" id="KW-1185">Reference proteome</keyword>
<dbReference type="InterPro" id="IPR009071">
    <property type="entry name" value="HMG_box_dom"/>
</dbReference>
<evidence type="ECO:0000256" key="3">
    <source>
        <dbReference type="ARBA" id="ARBA00023163"/>
    </source>
</evidence>
<dbReference type="FunFam" id="1.10.30.10:FF:000003">
    <property type="entry name" value="Putative transcription factor SOX-6"/>
    <property type="match status" value="1"/>
</dbReference>
<keyword evidence="4 5" id="KW-0539">Nucleus</keyword>
<feature type="DNA-binding region" description="HMG box" evidence="5">
    <location>
        <begin position="428"/>
        <end position="496"/>
    </location>
</feature>
<proteinExistence type="predicted"/>
<sequence length="629" mass="70888">MVEPSPPALHLLSAGDVSMAGVGVKIEQEESSGGVITNVEPSKTSPSRDWSGNHPLEARQLTPPLSCSPSESSPGKELPHRQSPMGLKEARTHDRPEGQSDFKEVMPTIEKLLNADWKEKLLDKSTVGAGQLKGTPQSLAEKELQLLMMINQLSGLREQLLGAHSEQRNMAALLLEKQQQQMELARQQQEQIAKQQQQLIQQQHKINLLQQQIQVNMPYVMIPAFHPNTQPLTSDPQMTLPLQPIPCKPAMDYPMQLLQNPHPTPVKRSSGSFRQEASQPLNLTSKPKGLELGKTPSPQSMELGSMTLQGSYRPRDLHREVSHSPPRSALSFLGDGDVVTQAIHDAQLLLRSHSTGGRERERERDDGRKMEYKESPRSERISHSEQGEDRHGLPSTEDHLSSDSEGALPASVPGNYAEARPPPSSGHIKRPMNAFMVWAKDERRRILQAFPDMHNSSISKILGSRWKGMSNQEKQPYYEEQARLSRQHLERYPDYKYKPRPKRTCIVEGRRLRVGEYKAMMKSRRQEQRATYTHSQSEPQQIHYPHSDGQYPTGTSSVSVATMPFHPALLEHYLPQVPPAPRRAEGQATSTSLPRERERERERERPQYSEGEESDGGERSEGELVLLTD</sequence>
<evidence type="ECO:0000313" key="9">
    <source>
        <dbReference type="EMBL" id="TKS71065.1"/>
    </source>
</evidence>
<feature type="region of interest" description="Disordered" evidence="7">
    <location>
        <begin position="349"/>
        <end position="429"/>
    </location>
</feature>
<dbReference type="Proteomes" id="UP000298787">
    <property type="component" value="Chromosome 5"/>
</dbReference>
<evidence type="ECO:0000259" key="8">
    <source>
        <dbReference type="PROSITE" id="PS50118"/>
    </source>
</evidence>
<feature type="compositionally biased region" description="Polar residues" evidence="7">
    <location>
        <begin position="258"/>
        <end position="285"/>
    </location>
</feature>
<feature type="compositionally biased region" description="Basic and acidic residues" evidence="7">
    <location>
        <begin position="88"/>
        <end position="100"/>
    </location>
</feature>
<feature type="compositionally biased region" description="Basic and acidic residues" evidence="7">
    <location>
        <begin position="356"/>
        <end position="402"/>
    </location>
</feature>
<protein>
    <submittedName>
        <fullName evidence="9">Transcription factor SOX-13 SRY (Sex determining region Y)-box 13</fullName>
    </submittedName>
</protein>
<feature type="compositionally biased region" description="Polar residues" evidence="7">
    <location>
        <begin position="529"/>
        <end position="540"/>
    </location>
</feature>
<feature type="compositionally biased region" description="Polar residues" evidence="7">
    <location>
        <begin position="550"/>
        <end position="559"/>
    </location>
</feature>
<dbReference type="PROSITE" id="PS50118">
    <property type="entry name" value="HMG_BOX_2"/>
    <property type="match status" value="1"/>
</dbReference>
<feature type="compositionally biased region" description="Polar residues" evidence="7">
    <location>
        <begin position="39"/>
        <end position="50"/>
    </location>
</feature>
<dbReference type="Pfam" id="PF00505">
    <property type="entry name" value="HMG_box"/>
    <property type="match status" value="1"/>
</dbReference>
<dbReference type="Gene3D" id="1.10.30.10">
    <property type="entry name" value="High mobility group box domain"/>
    <property type="match status" value="1"/>
</dbReference>
<feature type="compositionally biased region" description="Low complexity" evidence="7">
    <location>
        <begin position="63"/>
        <end position="73"/>
    </location>
</feature>
<evidence type="ECO:0000256" key="6">
    <source>
        <dbReference type="SAM" id="Coils"/>
    </source>
</evidence>
<keyword evidence="1" id="KW-0805">Transcription regulation</keyword>
<keyword evidence="6" id="KW-0175">Coiled coil</keyword>
<evidence type="ECO:0000256" key="4">
    <source>
        <dbReference type="ARBA" id="ARBA00023242"/>
    </source>
</evidence>
<dbReference type="EMBL" id="CM014082">
    <property type="protein sequence ID" value="TKS71065.1"/>
    <property type="molecule type" value="Genomic_DNA"/>
</dbReference>
<feature type="domain" description="HMG box" evidence="8">
    <location>
        <begin position="428"/>
        <end position="496"/>
    </location>
</feature>
<evidence type="ECO:0000256" key="5">
    <source>
        <dbReference type="PROSITE-ProRule" id="PRU00267"/>
    </source>
</evidence>
<dbReference type="GO" id="GO:0045165">
    <property type="term" value="P:cell fate commitment"/>
    <property type="evidence" value="ECO:0007669"/>
    <property type="project" value="TreeGrafter"/>
</dbReference>
<gene>
    <name evidence="9" type="ORF">D9C73_005485</name>
</gene>
<dbReference type="GO" id="GO:0005634">
    <property type="term" value="C:nucleus"/>
    <property type="evidence" value="ECO:0007669"/>
    <property type="project" value="UniProtKB-UniRule"/>
</dbReference>
<feature type="region of interest" description="Disordered" evidence="7">
    <location>
        <begin position="23"/>
        <end position="100"/>
    </location>
</feature>
<evidence type="ECO:0000313" key="10">
    <source>
        <dbReference type="Proteomes" id="UP000298787"/>
    </source>
</evidence>
<feature type="compositionally biased region" description="Basic and acidic residues" evidence="7">
    <location>
        <begin position="594"/>
        <end position="607"/>
    </location>
</feature>
<dbReference type="SUPFAM" id="SSF47095">
    <property type="entry name" value="HMG-box"/>
    <property type="match status" value="1"/>
</dbReference>
<accession>A0A4U5UCX4</accession>
<dbReference type="InterPro" id="IPR036910">
    <property type="entry name" value="HMG_box_dom_sf"/>
</dbReference>
<evidence type="ECO:0000256" key="7">
    <source>
        <dbReference type="SAM" id="MobiDB-lite"/>
    </source>
</evidence>
<dbReference type="GO" id="GO:0000981">
    <property type="term" value="F:DNA-binding transcription factor activity, RNA polymerase II-specific"/>
    <property type="evidence" value="ECO:0007669"/>
    <property type="project" value="TreeGrafter"/>
</dbReference>
<dbReference type="SMART" id="SM00398">
    <property type="entry name" value="HMG"/>
    <property type="match status" value="1"/>
</dbReference>
<dbReference type="CDD" id="cd22030">
    <property type="entry name" value="HMG-box_SoxD"/>
    <property type="match status" value="1"/>
</dbReference>
<evidence type="ECO:0000256" key="2">
    <source>
        <dbReference type="ARBA" id="ARBA00023125"/>
    </source>
</evidence>
<name>A0A4U5UCX4_COLLU</name>
<dbReference type="STRING" id="240159.A0A4U5UCX4"/>
<dbReference type="InterPro" id="IPR051356">
    <property type="entry name" value="SOX/SOX-like_TF"/>
</dbReference>
<feature type="region of interest" description="Disordered" evidence="7">
    <location>
        <begin position="572"/>
        <end position="629"/>
    </location>
</feature>
<dbReference type="AlphaFoldDB" id="A0A4U5UCX4"/>
<dbReference type="GO" id="GO:0000978">
    <property type="term" value="F:RNA polymerase II cis-regulatory region sequence-specific DNA binding"/>
    <property type="evidence" value="ECO:0007669"/>
    <property type="project" value="TreeGrafter"/>
</dbReference>
<feature type="region of interest" description="Disordered" evidence="7">
    <location>
        <begin position="522"/>
        <end position="559"/>
    </location>
</feature>
<reference evidence="9 10" key="1">
    <citation type="submission" date="2019-01" db="EMBL/GenBank/DDBJ databases">
        <title>Genome Assembly of Collichthys lucidus.</title>
        <authorList>
            <person name="Cai M."/>
            <person name="Xiao S."/>
        </authorList>
    </citation>
    <scope>NUCLEOTIDE SEQUENCE [LARGE SCALE GENOMIC DNA]</scope>
    <source>
        <strain evidence="9">JT15FE1705JMU</strain>
        <tissue evidence="9">Muscle</tissue>
    </source>
</reference>
<dbReference type="PANTHER" id="PTHR45789:SF4">
    <property type="entry name" value="TRANSCRIPTION FACTOR SOX-13"/>
    <property type="match status" value="1"/>
</dbReference>
<feature type="region of interest" description="Disordered" evidence="7">
    <location>
        <begin position="258"/>
        <end position="304"/>
    </location>
</feature>
<dbReference type="PANTHER" id="PTHR45789">
    <property type="entry name" value="FI18025P1"/>
    <property type="match status" value="1"/>
</dbReference>
<feature type="coiled-coil region" evidence="6">
    <location>
        <begin position="139"/>
        <end position="212"/>
    </location>
</feature>
<keyword evidence="3" id="KW-0804">Transcription</keyword>
<evidence type="ECO:0000256" key="1">
    <source>
        <dbReference type="ARBA" id="ARBA00023015"/>
    </source>
</evidence>
<organism evidence="9 10">
    <name type="scientific">Collichthys lucidus</name>
    <name type="common">Big head croaker</name>
    <name type="synonym">Sciaena lucida</name>
    <dbReference type="NCBI Taxonomy" id="240159"/>
    <lineage>
        <taxon>Eukaryota</taxon>
        <taxon>Metazoa</taxon>
        <taxon>Chordata</taxon>
        <taxon>Craniata</taxon>
        <taxon>Vertebrata</taxon>
        <taxon>Euteleostomi</taxon>
        <taxon>Actinopterygii</taxon>
        <taxon>Neopterygii</taxon>
        <taxon>Teleostei</taxon>
        <taxon>Neoteleostei</taxon>
        <taxon>Acanthomorphata</taxon>
        <taxon>Eupercaria</taxon>
        <taxon>Sciaenidae</taxon>
        <taxon>Collichthys</taxon>
    </lineage>
</organism>